<feature type="compositionally biased region" description="Polar residues" evidence="1">
    <location>
        <begin position="419"/>
        <end position="436"/>
    </location>
</feature>
<protein>
    <submittedName>
        <fullName evidence="2">Uncharacterized protein</fullName>
    </submittedName>
</protein>
<evidence type="ECO:0000313" key="2">
    <source>
        <dbReference type="EMBL" id="SAL35517.1"/>
    </source>
</evidence>
<dbReference type="OrthoDB" id="9004488at2"/>
<dbReference type="EMBL" id="FCOC02000010">
    <property type="protein sequence ID" value="SAL35517.1"/>
    <property type="molecule type" value="Genomic_DNA"/>
</dbReference>
<evidence type="ECO:0000313" key="3">
    <source>
        <dbReference type="Proteomes" id="UP000054893"/>
    </source>
</evidence>
<feature type="compositionally biased region" description="Low complexity" evidence="1">
    <location>
        <begin position="477"/>
        <end position="486"/>
    </location>
</feature>
<evidence type="ECO:0000256" key="1">
    <source>
        <dbReference type="SAM" id="MobiDB-lite"/>
    </source>
</evidence>
<accession>A0A158GUK2</accession>
<dbReference type="Proteomes" id="UP000054893">
    <property type="component" value="Unassembled WGS sequence"/>
</dbReference>
<sequence length="486" mass="49532">MARLFFPSSVKSATCMRCGNSMPDDAETCPHCGADHGGGSIVAGKTATFSNGLRLPLVARRGSLAAPSPYPSLPEEAELAGTGEHRWDNSKSITLAAVMLALIAGGVIYSQTGEREGTSTPAPTGHSAYGAIDMKAAQGASAPESAAVNRFAAAPPAKPAAQTQTPAAAAPTVVAIPAATIDNLQATRDAMERGDLSTARRRFSRIPAAQLGAGNIQRTQSELASLEHTRDSLLQTARGCEATGSWICVRQNARDVLAIDASNVEAQTLVEHAITRSGWLNKTPPATAHAAPKSGGTTPLATATSPAFVAGQHPGAATASIPAPARKVVPPPAVQSRPIPVMPATVTATTQPAPVASDSTRVSTGSHAPLASSRYVPASQPASLPSTSTFIPMPDGPEAATVRAVSPAAPAAVRTPSVDTATSRTANQPAPVTESTPVRAAVVQPSIPSTSAAPVRNTTDPDAEERAILESGWTKGQSQKPPSQSQ</sequence>
<feature type="region of interest" description="Disordered" evidence="1">
    <location>
        <begin position="350"/>
        <end position="383"/>
    </location>
</feature>
<organism evidence="2 3">
    <name type="scientific">Caballeronia sordidicola</name>
    <name type="common">Burkholderia sordidicola</name>
    <dbReference type="NCBI Taxonomy" id="196367"/>
    <lineage>
        <taxon>Bacteria</taxon>
        <taxon>Pseudomonadati</taxon>
        <taxon>Pseudomonadota</taxon>
        <taxon>Betaproteobacteria</taxon>
        <taxon>Burkholderiales</taxon>
        <taxon>Burkholderiaceae</taxon>
        <taxon>Caballeronia</taxon>
    </lineage>
</organism>
<gene>
    <name evidence="2" type="ORF">AWB64_03529</name>
</gene>
<feature type="compositionally biased region" description="Polar residues" evidence="1">
    <location>
        <begin position="357"/>
        <end position="366"/>
    </location>
</feature>
<reference evidence="2 3" key="1">
    <citation type="submission" date="2016-01" db="EMBL/GenBank/DDBJ databases">
        <authorList>
            <person name="Oliw E.H."/>
        </authorList>
    </citation>
    <scope>NUCLEOTIDE SEQUENCE [LARGE SCALE GENOMIC DNA]</scope>
    <source>
        <strain evidence="2">LMG 22029</strain>
    </source>
</reference>
<feature type="compositionally biased region" description="Polar residues" evidence="1">
    <location>
        <begin position="446"/>
        <end position="460"/>
    </location>
</feature>
<feature type="region of interest" description="Disordered" evidence="1">
    <location>
        <begin position="405"/>
        <end position="486"/>
    </location>
</feature>
<proteinExistence type="predicted"/>
<name>A0A158GUK2_CABSO</name>
<feature type="compositionally biased region" description="Low complexity" evidence="1">
    <location>
        <begin position="405"/>
        <end position="418"/>
    </location>
</feature>
<dbReference type="AlphaFoldDB" id="A0A158GUK2"/>